<evidence type="ECO:0000313" key="2">
    <source>
        <dbReference type="EMBL" id="NLF89986.1"/>
    </source>
</evidence>
<feature type="transmembrane region" description="Helical" evidence="1">
    <location>
        <begin position="54"/>
        <end position="76"/>
    </location>
</feature>
<dbReference type="Proteomes" id="UP000523614">
    <property type="component" value="Unassembled WGS sequence"/>
</dbReference>
<keyword evidence="1" id="KW-1133">Transmembrane helix</keyword>
<evidence type="ECO:0000313" key="3">
    <source>
        <dbReference type="Proteomes" id="UP000523614"/>
    </source>
</evidence>
<gene>
    <name evidence="2" type="ORF">GX570_01360</name>
</gene>
<keyword evidence="1" id="KW-0812">Transmembrane</keyword>
<dbReference type="EMBL" id="JAAYYP010000040">
    <property type="protein sequence ID" value="NLF89986.1"/>
    <property type="molecule type" value="Genomic_DNA"/>
</dbReference>
<reference evidence="2 3" key="1">
    <citation type="journal article" date="2020" name="Biotechnol. Biofuels">
        <title>New insights from the biogas microbiome by comprehensive genome-resolved metagenomics of nearly 1600 species originating from multiple anaerobic digesters.</title>
        <authorList>
            <person name="Campanaro S."/>
            <person name="Treu L."/>
            <person name="Rodriguez-R L.M."/>
            <person name="Kovalovszki A."/>
            <person name="Ziels R.M."/>
            <person name="Maus I."/>
            <person name="Zhu X."/>
            <person name="Kougias P.G."/>
            <person name="Basile A."/>
            <person name="Luo G."/>
            <person name="Schluter A."/>
            <person name="Konstantinidis K.T."/>
            <person name="Angelidaki I."/>
        </authorList>
    </citation>
    <scope>NUCLEOTIDE SEQUENCE [LARGE SCALE GENOMIC DNA]</scope>
    <source>
        <strain evidence="2">AS06rmzACSIP_235</strain>
    </source>
</reference>
<organism evidence="2 3">
    <name type="scientific">Corynebacterium marinum</name>
    <dbReference type="NCBI Taxonomy" id="349751"/>
    <lineage>
        <taxon>Bacteria</taxon>
        <taxon>Bacillati</taxon>
        <taxon>Actinomycetota</taxon>
        <taxon>Actinomycetes</taxon>
        <taxon>Mycobacteriales</taxon>
        <taxon>Corynebacteriaceae</taxon>
        <taxon>Corynebacterium</taxon>
    </lineage>
</organism>
<evidence type="ECO:0000256" key="1">
    <source>
        <dbReference type="SAM" id="Phobius"/>
    </source>
</evidence>
<proteinExistence type="predicted"/>
<accession>A0A847H9A5</accession>
<name>A0A847H9A5_9CORY</name>
<dbReference type="AlphaFoldDB" id="A0A847H9A5"/>
<protein>
    <submittedName>
        <fullName evidence="2">Uncharacterized protein</fullName>
    </submittedName>
</protein>
<comment type="caution">
    <text evidence="2">The sequence shown here is derived from an EMBL/GenBank/DDBJ whole genome shotgun (WGS) entry which is preliminary data.</text>
</comment>
<feature type="transmembrane region" description="Helical" evidence="1">
    <location>
        <begin position="88"/>
        <end position="109"/>
    </location>
</feature>
<feature type="transmembrane region" description="Helical" evidence="1">
    <location>
        <begin position="129"/>
        <end position="153"/>
    </location>
</feature>
<keyword evidence="1" id="KW-0472">Membrane</keyword>
<sequence length="156" mass="16140">MAQGFTPYSGGTYGKPPGGFSGAGSGTSFGPSTGASLPTPAPTPRVRKAMSQPVLHLLPSLVAGVIGLALNGVLVFGDHVATDAAWGVIAIAAWAVAGLVGVTLLGWYFSEVNKRKGQGFYSIVGWKNIVARLTYVVLLVAVVWSAINIAQWVGKW</sequence>